<protein>
    <recommendedName>
        <fullName evidence="4">FAD-binding PCMH-type domain-containing protein</fullName>
    </recommendedName>
</protein>
<feature type="domain" description="FAD-binding PCMH-type" evidence="4">
    <location>
        <begin position="138"/>
        <end position="317"/>
    </location>
</feature>
<dbReference type="InterPro" id="IPR016169">
    <property type="entry name" value="FAD-bd_PCMH_sub2"/>
</dbReference>
<dbReference type="EMBL" id="JAULSV010000003">
    <property type="protein sequence ID" value="KAK0648172.1"/>
    <property type="molecule type" value="Genomic_DNA"/>
</dbReference>
<feature type="signal peptide" evidence="3">
    <location>
        <begin position="1"/>
        <end position="15"/>
    </location>
</feature>
<dbReference type="InterPro" id="IPR036318">
    <property type="entry name" value="FAD-bd_PCMH-like_sf"/>
</dbReference>
<keyword evidence="3" id="KW-0732">Signal</keyword>
<dbReference type="GO" id="GO:0071949">
    <property type="term" value="F:FAD binding"/>
    <property type="evidence" value="ECO:0007669"/>
    <property type="project" value="InterPro"/>
</dbReference>
<accession>A0AA40CRP1</accession>
<keyword evidence="6" id="KW-1185">Reference proteome</keyword>
<dbReference type="InterPro" id="IPR050432">
    <property type="entry name" value="FAD-linked_Oxidoreductases_BP"/>
</dbReference>
<dbReference type="Proteomes" id="UP001174936">
    <property type="component" value="Unassembled WGS sequence"/>
</dbReference>
<dbReference type="Pfam" id="PF08031">
    <property type="entry name" value="BBE"/>
    <property type="match status" value="1"/>
</dbReference>
<feature type="chain" id="PRO_5041455877" description="FAD-binding PCMH-type domain-containing protein" evidence="3">
    <location>
        <begin position="16"/>
        <end position="629"/>
    </location>
</feature>
<evidence type="ECO:0000313" key="6">
    <source>
        <dbReference type="Proteomes" id="UP001174936"/>
    </source>
</evidence>
<comment type="similarity">
    <text evidence="1">Belongs to the oxygen-dependent FAD-linked oxidoreductase family.</text>
</comment>
<evidence type="ECO:0000259" key="4">
    <source>
        <dbReference type="PROSITE" id="PS51387"/>
    </source>
</evidence>
<dbReference type="Gene3D" id="3.30.465.10">
    <property type="match status" value="2"/>
</dbReference>
<dbReference type="PANTHER" id="PTHR13878:SF91">
    <property type="entry name" value="FAD BINDING DOMAIN PROTEIN (AFU_ORTHOLOGUE AFUA_6G12070)-RELATED"/>
    <property type="match status" value="1"/>
</dbReference>
<dbReference type="InterPro" id="IPR016166">
    <property type="entry name" value="FAD-bd_PCMH"/>
</dbReference>
<dbReference type="PROSITE" id="PS51387">
    <property type="entry name" value="FAD_PCMH"/>
    <property type="match status" value="1"/>
</dbReference>
<dbReference type="GO" id="GO:0016491">
    <property type="term" value="F:oxidoreductase activity"/>
    <property type="evidence" value="ECO:0007669"/>
    <property type="project" value="UniProtKB-KW"/>
</dbReference>
<evidence type="ECO:0000256" key="2">
    <source>
        <dbReference type="ARBA" id="ARBA00023002"/>
    </source>
</evidence>
<proteinExistence type="inferred from homology"/>
<sequence length="629" mass="68917">MRKLCFLFLASAAQAALEFESVLLTTEHTKGFRAVEFAKGEGRLPKARCKAWPGSNDWPSDFEWRLFNATLDGALLKPTTPSIACYRGPDFNAATCSYLLNNATNNGFWIDDPVTVLTQWTQGGTCMPALNATGTCTHGGFPHFVVNATTVKHVQAAVNYARNKNIRLIIKNTGHDFGGRSVGAGSLSIWTHNLNAFELLKGYKKGSYSGTAAHFGSGLLNWQLFNEMFRNNLTIVGGGQRTIGANGGWMASGGHGHLTSLYGLAADQVLELRVVTADGRYLVADEEQNTDLFYALRGGGGSTYGVVTSVIVKTYPPVTLISSSLGIACNPPPDTNARARYAPLDSNTKFVNNTDRFWNAISIYFRFKRSIVLAGGTDWDYLYPLGNNSYSFRTRITFPNTSATAAEALLKPLYDNLLRAGFNFTLNRTELVPVPYFGTALTPSSPGSNGLQNTRYRSRLIPHDNFATDAIFNRTFAAMRSITEQGGLTLHGLSIGPSAKAAGYPGTTAAVNPALRENVLHLCYMTTQPSSFTAQQARDEEAHVNKLLKPLRDITPGAGSYMNEGDPGEPDWQWSFYGAHYRSLLRVKRRRDPWGVFWAPTTVGSEGWEVVTLDGYPRSQNGRLCRVEQ</sequence>
<organism evidence="5 6">
    <name type="scientific">Cercophora newfieldiana</name>
    <dbReference type="NCBI Taxonomy" id="92897"/>
    <lineage>
        <taxon>Eukaryota</taxon>
        <taxon>Fungi</taxon>
        <taxon>Dikarya</taxon>
        <taxon>Ascomycota</taxon>
        <taxon>Pezizomycotina</taxon>
        <taxon>Sordariomycetes</taxon>
        <taxon>Sordariomycetidae</taxon>
        <taxon>Sordariales</taxon>
        <taxon>Lasiosphaeriaceae</taxon>
        <taxon>Cercophora</taxon>
    </lineage>
</organism>
<dbReference type="SUPFAM" id="SSF56176">
    <property type="entry name" value="FAD-binding/transporter-associated domain-like"/>
    <property type="match status" value="1"/>
</dbReference>
<dbReference type="InterPro" id="IPR006094">
    <property type="entry name" value="Oxid_FAD_bind_N"/>
</dbReference>
<dbReference type="Pfam" id="PF01565">
    <property type="entry name" value="FAD_binding_4"/>
    <property type="match status" value="1"/>
</dbReference>
<dbReference type="PANTHER" id="PTHR13878">
    <property type="entry name" value="GULONOLACTONE OXIDASE"/>
    <property type="match status" value="1"/>
</dbReference>
<keyword evidence="2" id="KW-0560">Oxidoreductase</keyword>
<gene>
    <name evidence="5" type="ORF">B0T16DRAFT_435653</name>
</gene>
<dbReference type="AlphaFoldDB" id="A0AA40CRP1"/>
<dbReference type="InterPro" id="IPR012951">
    <property type="entry name" value="BBE"/>
</dbReference>
<evidence type="ECO:0000256" key="3">
    <source>
        <dbReference type="SAM" id="SignalP"/>
    </source>
</evidence>
<evidence type="ECO:0000313" key="5">
    <source>
        <dbReference type="EMBL" id="KAK0648172.1"/>
    </source>
</evidence>
<evidence type="ECO:0000256" key="1">
    <source>
        <dbReference type="ARBA" id="ARBA00005466"/>
    </source>
</evidence>
<name>A0AA40CRP1_9PEZI</name>
<comment type="caution">
    <text evidence="5">The sequence shown here is derived from an EMBL/GenBank/DDBJ whole genome shotgun (WGS) entry which is preliminary data.</text>
</comment>
<reference evidence="5" key="1">
    <citation type="submission" date="2023-06" db="EMBL/GenBank/DDBJ databases">
        <title>Genome-scale phylogeny and comparative genomics of the fungal order Sordariales.</title>
        <authorList>
            <consortium name="Lawrence Berkeley National Laboratory"/>
            <person name="Hensen N."/>
            <person name="Bonometti L."/>
            <person name="Westerberg I."/>
            <person name="Brannstrom I.O."/>
            <person name="Guillou S."/>
            <person name="Cros-Aarteil S."/>
            <person name="Calhoun S."/>
            <person name="Haridas S."/>
            <person name="Kuo A."/>
            <person name="Mondo S."/>
            <person name="Pangilinan J."/>
            <person name="Riley R."/>
            <person name="Labutti K."/>
            <person name="Andreopoulos B."/>
            <person name="Lipzen A."/>
            <person name="Chen C."/>
            <person name="Yanf M."/>
            <person name="Daum C."/>
            <person name="Ng V."/>
            <person name="Clum A."/>
            <person name="Steindorff A."/>
            <person name="Ohm R."/>
            <person name="Martin F."/>
            <person name="Silar P."/>
            <person name="Natvig D."/>
            <person name="Lalanne C."/>
            <person name="Gautier V."/>
            <person name="Ament-Velasquez S.L."/>
            <person name="Kruys A."/>
            <person name="Hutchinson M.I."/>
            <person name="Powell A.J."/>
            <person name="Barry K."/>
            <person name="Miller A.N."/>
            <person name="Grigoriev I.V."/>
            <person name="Debuchy R."/>
            <person name="Gladieux P."/>
            <person name="Thoren M.H."/>
            <person name="Johannesson H."/>
        </authorList>
    </citation>
    <scope>NUCLEOTIDE SEQUENCE</scope>
    <source>
        <strain evidence="5">SMH2532-1</strain>
    </source>
</reference>